<dbReference type="InterPro" id="IPR040079">
    <property type="entry name" value="Glutathione_S-Trfase"/>
</dbReference>
<dbReference type="EC" id="2.5.1.18" evidence="1"/>
<protein>
    <recommendedName>
        <fullName evidence="1">glutathione transferase</fullName>
        <ecNumber evidence="1">2.5.1.18</ecNumber>
    </recommendedName>
</protein>
<accession>A0A1W0WEB1</accession>
<feature type="domain" description="GST N-terminal" evidence="5">
    <location>
        <begin position="195"/>
        <end position="282"/>
    </location>
</feature>
<dbReference type="OrthoDB" id="414243at2759"/>
<dbReference type="GO" id="GO:0006749">
    <property type="term" value="P:glutathione metabolic process"/>
    <property type="evidence" value="ECO:0007669"/>
    <property type="project" value="TreeGrafter"/>
</dbReference>
<dbReference type="InterPro" id="IPR036249">
    <property type="entry name" value="Thioredoxin-like_sf"/>
</dbReference>
<dbReference type="SUPFAM" id="SSF52833">
    <property type="entry name" value="Thioredoxin-like"/>
    <property type="match status" value="2"/>
</dbReference>
<keyword evidence="2" id="KW-0808">Transferase</keyword>
<evidence type="ECO:0000259" key="5">
    <source>
        <dbReference type="PROSITE" id="PS50404"/>
    </source>
</evidence>
<dbReference type="SFLD" id="SFLDS00019">
    <property type="entry name" value="Glutathione_Transferase_(cytos"/>
    <property type="match status" value="2"/>
</dbReference>
<dbReference type="Proteomes" id="UP000192578">
    <property type="component" value="Unassembled WGS sequence"/>
</dbReference>
<feature type="domain" description="GST N-terminal" evidence="5">
    <location>
        <begin position="4"/>
        <end position="91"/>
    </location>
</feature>
<dbReference type="InterPro" id="IPR004046">
    <property type="entry name" value="GST_C"/>
</dbReference>
<dbReference type="PROSITE" id="PS50404">
    <property type="entry name" value="GST_NTER"/>
    <property type="match status" value="2"/>
</dbReference>
<evidence type="ECO:0000313" key="7">
    <source>
        <dbReference type="EMBL" id="OQV13555.1"/>
    </source>
</evidence>
<proteinExistence type="inferred from homology"/>
<evidence type="ECO:0000313" key="8">
    <source>
        <dbReference type="Proteomes" id="UP000192578"/>
    </source>
</evidence>
<dbReference type="InterPro" id="IPR050213">
    <property type="entry name" value="GST_superfamily"/>
</dbReference>
<dbReference type="PANTHER" id="PTHR11571">
    <property type="entry name" value="GLUTATHIONE S-TRANSFERASE"/>
    <property type="match status" value="1"/>
</dbReference>
<dbReference type="InterPro" id="IPR010987">
    <property type="entry name" value="Glutathione-S-Trfase_C-like"/>
</dbReference>
<dbReference type="EMBL" id="MTYJ01000121">
    <property type="protein sequence ID" value="OQV13555.1"/>
    <property type="molecule type" value="Genomic_DNA"/>
</dbReference>
<comment type="caution">
    <text evidence="7">The sequence shown here is derived from an EMBL/GenBank/DDBJ whole genome shotgun (WGS) entry which is preliminary data.</text>
</comment>
<evidence type="ECO:0000259" key="6">
    <source>
        <dbReference type="PROSITE" id="PS50405"/>
    </source>
</evidence>
<dbReference type="Gene3D" id="1.20.1050.10">
    <property type="match status" value="1"/>
</dbReference>
<dbReference type="PROSITE" id="PS50405">
    <property type="entry name" value="GST_CTER"/>
    <property type="match status" value="2"/>
</dbReference>
<evidence type="ECO:0000256" key="4">
    <source>
        <dbReference type="ARBA" id="ARBA00047960"/>
    </source>
</evidence>
<dbReference type="Pfam" id="PF13409">
    <property type="entry name" value="GST_N_2"/>
    <property type="match status" value="1"/>
</dbReference>
<dbReference type="Pfam" id="PF14497">
    <property type="entry name" value="GST_C_3"/>
    <property type="match status" value="2"/>
</dbReference>
<dbReference type="Gene3D" id="1.20.1050.130">
    <property type="match status" value="1"/>
</dbReference>
<gene>
    <name evidence="7" type="ORF">BV898_12192</name>
</gene>
<reference evidence="8" key="1">
    <citation type="submission" date="2017-01" db="EMBL/GenBank/DDBJ databases">
        <title>Comparative genomics of anhydrobiosis in the tardigrade Hypsibius dujardini.</title>
        <authorList>
            <person name="Yoshida Y."/>
            <person name="Koutsovoulos G."/>
            <person name="Laetsch D."/>
            <person name="Stevens L."/>
            <person name="Kumar S."/>
            <person name="Horikawa D."/>
            <person name="Ishino K."/>
            <person name="Komine S."/>
            <person name="Tomita M."/>
            <person name="Blaxter M."/>
            <person name="Arakawa K."/>
        </authorList>
    </citation>
    <scope>NUCLEOTIDE SEQUENCE [LARGE SCALE GENOMIC DNA]</scope>
    <source>
        <strain evidence="8">Z151</strain>
    </source>
</reference>
<dbReference type="Gene3D" id="3.40.30.10">
    <property type="entry name" value="Glutaredoxin"/>
    <property type="match status" value="1"/>
</dbReference>
<evidence type="ECO:0000256" key="3">
    <source>
        <dbReference type="ARBA" id="ARBA00038317"/>
    </source>
</evidence>
<feature type="domain" description="GST C-terminal" evidence="6">
    <location>
        <begin position="93"/>
        <end position="222"/>
    </location>
</feature>
<feature type="domain" description="GST C-terminal" evidence="6">
    <location>
        <begin position="284"/>
        <end position="418"/>
    </location>
</feature>
<evidence type="ECO:0000256" key="2">
    <source>
        <dbReference type="ARBA" id="ARBA00022679"/>
    </source>
</evidence>
<dbReference type="PANTHER" id="PTHR11571:SF224">
    <property type="entry name" value="HEMATOPOIETIC PROSTAGLANDIN D SYNTHASE"/>
    <property type="match status" value="1"/>
</dbReference>
<dbReference type="GO" id="GO:0004364">
    <property type="term" value="F:glutathione transferase activity"/>
    <property type="evidence" value="ECO:0007669"/>
    <property type="project" value="UniProtKB-EC"/>
</dbReference>
<dbReference type="CDD" id="cd03039">
    <property type="entry name" value="GST_N_Sigma_like"/>
    <property type="match status" value="2"/>
</dbReference>
<dbReference type="SUPFAM" id="SSF47616">
    <property type="entry name" value="GST C-terminal domain-like"/>
    <property type="match status" value="2"/>
</dbReference>
<dbReference type="AlphaFoldDB" id="A0A1W0WEB1"/>
<name>A0A1W0WEB1_HYPEX</name>
<keyword evidence="8" id="KW-1185">Reference proteome</keyword>
<dbReference type="Pfam" id="PF02798">
    <property type="entry name" value="GST_N"/>
    <property type="match status" value="1"/>
</dbReference>
<dbReference type="InterPro" id="IPR004045">
    <property type="entry name" value="Glutathione_S-Trfase_N"/>
</dbReference>
<comment type="similarity">
    <text evidence="3">Belongs to the GST superfamily. Sigma family.</text>
</comment>
<dbReference type="SFLD" id="SFLDG01205">
    <property type="entry name" value="AMPS.1"/>
    <property type="match status" value="2"/>
</dbReference>
<dbReference type="SFLD" id="SFLDG00363">
    <property type="entry name" value="AMPS_(cytGST):_Alpha-__Mu-__Pi"/>
    <property type="match status" value="2"/>
</dbReference>
<comment type="catalytic activity">
    <reaction evidence="4">
        <text>RX + glutathione = an S-substituted glutathione + a halide anion + H(+)</text>
        <dbReference type="Rhea" id="RHEA:16437"/>
        <dbReference type="ChEBI" id="CHEBI:15378"/>
        <dbReference type="ChEBI" id="CHEBI:16042"/>
        <dbReference type="ChEBI" id="CHEBI:17792"/>
        <dbReference type="ChEBI" id="CHEBI:57925"/>
        <dbReference type="ChEBI" id="CHEBI:90779"/>
        <dbReference type="EC" id="2.5.1.18"/>
    </reaction>
</comment>
<organism evidence="7 8">
    <name type="scientific">Hypsibius exemplaris</name>
    <name type="common">Freshwater tardigrade</name>
    <dbReference type="NCBI Taxonomy" id="2072580"/>
    <lineage>
        <taxon>Eukaryota</taxon>
        <taxon>Metazoa</taxon>
        <taxon>Ecdysozoa</taxon>
        <taxon>Tardigrada</taxon>
        <taxon>Eutardigrada</taxon>
        <taxon>Parachela</taxon>
        <taxon>Hypsibioidea</taxon>
        <taxon>Hypsibiidae</taxon>
        <taxon>Hypsibius</taxon>
    </lineage>
</organism>
<dbReference type="InterPro" id="IPR036282">
    <property type="entry name" value="Glutathione-S-Trfase_C_sf"/>
</dbReference>
<sequence length="424" mass="47994">MEHPKYKLIYFNIRGRAEPLRLMFAYAKVPFEDYRIKELPSYLSPEPSPEWDALKKTLPFGTVPVLEVDGKYLGETNAIARFLAKRLGLAGANRWEAAQADSIVSYVYSDFEMPCIEYVREMNPDRKRLLLSRMLDRIAKVSDKLENILQKNIAKNGSGFYVGESLTLADFTSVTFYYSVETLSNLTTPEMASSCKYKLIYWNVRAKAEPIRWMFAYGGVPFEDYRIHELPSYVSPAPNPEWTALKGEVPYGTVPVLLVYGNYLGESHAIGRYLAKECGLAGTNDWEAAQADSILTYLGAEFDSAMDMFMREMDQEKKKAAKETTMQKIAKVSETLEKILRNNNSSGERKFLVGSTPTFVDFFVVSFGDVAEAFVQPGVMGPYKLLATHKDLIRGLPGVEKFIQDHAHLAMSNRGSPLYWPDLK</sequence>
<evidence type="ECO:0000256" key="1">
    <source>
        <dbReference type="ARBA" id="ARBA00012452"/>
    </source>
</evidence>